<dbReference type="SUPFAM" id="SSF51366">
    <property type="entry name" value="Ribulose-phoshate binding barrel"/>
    <property type="match status" value="1"/>
</dbReference>
<evidence type="ECO:0000256" key="6">
    <source>
        <dbReference type="ARBA" id="ARBA00049157"/>
    </source>
</evidence>
<dbReference type="EMBL" id="NHON01000019">
    <property type="protein sequence ID" value="OWJ66765.1"/>
    <property type="molecule type" value="Genomic_DNA"/>
</dbReference>
<organism evidence="9 10">
    <name type="scientific">Inquilinus limosus</name>
    <dbReference type="NCBI Taxonomy" id="171674"/>
    <lineage>
        <taxon>Bacteria</taxon>
        <taxon>Pseudomonadati</taxon>
        <taxon>Pseudomonadota</taxon>
        <taxon>Alphaproteobacteria</taxon>
        <taxon>Rhodospirillales</taxon>
        <taxon>Rhodospirillaceae</taxon>
        <taxon>Inquilinus</taxon>
    </lineage>
</organism>
<dbReference type="GO" id="GO:0004590">
    <property type="term" value="F:orotidine-5'-phosphate decarboxylase activity"/>
    <property type="evidence" value="ECO:0007669"/>
    <property type="project" value="UniProtKB-UniRule"/>
</dbReference>
<dbReference type="CDD" id="cd04725">
    <property type="entry name" value="OMP_decarboxylase_like"/>
    <property type="match status" value="1"/>
</dbReference>
<dbReference type="Proteomes" id="UP000196655">
    <property type="component" value="Unassembled WGS sequence"/>
</dbReference>
<dbReference type="SMART" id="SM00934">
    <property type="entry name" value="OMPdecase"/>
    <property type="match status" value="1"/>
</dbReference>
<evidence type="ECO:0000256" key="1">
    <source>
        <dbReference type="ARBA" id="ARBA00004861"/>
    </source>
</evidence>
<dbReference type="Pfam" id="PF00215">
    <property type="entry name" value="OMPdecase"/>
    <property type="match status" value="1"/>
</dbReference>
<comment type="caution">
    <text evidence="9">The sequence shown here is derived from an EMBL/GenBank/DDBJ whole genome shotgun (WGS) entry which is preliminary data.</text>
</comment>
<feature type="domain" description="Orotidine 5'-phosphate decarboxylase" evidence="8">
    <location>
        <begin position="17"/>
        <end position="266"/>
    </location>
</feature>
<dbReference type="GO" id="GO:0044205">
    <property type="term" value="P:'de novo' UMP biosynthetic process"/>
    <property type="evidence" value="ECO:0007669"/>
    <property type="project" value="UniProtKB-UniPathway"/>
</dbReference>
<dbReference type="Gene3D" id="3.20.20.70">
    <property type="entry name" value="Aldolase class I"/>
    <property type="match status" value="1"/>
</dbReference>
<reference evidence="10" key="1">
    <citation type="submission" date="2017-05" db="EMBL/GenBank/DDBJ databases">
        <authorList>
            <person name="Macchi M."/>
            <person name="Festa S."/>
            <person name="Coppotelli B.M."/>
            <person name="Morelli I.S."/>
        </authorList>
    </citation>
    <scope>NUCLEOTIDE SEQUENCE [LARGE SCALE GENOMIC DNA]</scope>
    <source>
        <strain evidence="10">I</strain>
    </source>
</reference>
<evidence type="ECO:0000313" key="9">
    <source>
        <dbReference type="EMBL" id="OWJ66765.1"/>
    </source>
</evidence>
<dbReference type="InterPro" id="IPR011060">
    <property type="entry name" value="RibuloseP-bd_barrel"/>
</dbReference>
<evidence type="ECO:0000256" key="3">
    <source>
        <dbReference type="ARBA" id="ARBA00022793"/>
    </source>
</evidence>
<dbReference type="AlphaFoldDB" id="A0A211ZNB6"/>
<dbReference type="OrthoDB" id="9808470at2"/>
<dbReference type="InterPro" id="IPR001754">
    <property type="entry name" value="OMPdeCOase_dom"/>
</dbReference>
<dbReference type="InterPro" id="IPR011995">
    <property type="entry name" value="OMPdecase_type-2"/>
</dbReference>
<comment type="pathway">
    <text evidence="1">Pyrimidine metabolism; UMP biosynthesis via de novo pathway; UMP from orotate: step 2/2.</text>
</comment>
<dbReference type="RefSeq" id="WP_088151377.1">
    <property type="nucleotide sequence ID" value="NZ_NHON01000019.1"/>
</dbReference>
<evidence type="ECO:0000256" key="4">
    <source>
        <dbReference type="ARBA" id="ARBA00022975"/>
    </source>
</evidence>
<dbReference type="EC" id="4.1.1.23" evidence="7"/>
<dbReference type="NCBIfam" id="TIGR02127">
    <property type="entry name" value="pyrF_sub2"/>
    <property type="match status" value="1"/>
</dbReference>
<evidence type="ECO:0000313" key="10">
    <source>
        <dbReference type="Proteomes" id="UP000196655"/>
    </source>
</evidence>
<evidence type="ECO:0000256" key="2">
    <source>
        <dbReference type="ARBA" id="ARBA00008847"/>
    </source>
</evidence>
<accession>A0A211ZNB6</accession>
<dbReference type="UniPathway" id="UPA00070">
    <property type="reaction ID" value="UER00120"/>
</dbReference>
<dbReference type="InterPro" id="IPR013785">
    <property type="entry name" value="Aldolase_TIM"/>
</dbReference>
<evidence type="ECO:0000259" key="8">
    <source>
        <dbReference type="SMART" id="SM00934"/>
    </source>
</evidence>
<dbReference type="PANTHER" id="PTHR43375">
    <property type="entry name" value="OROTIDINE 5'-PHOSPHATE DECARBOXYLASE"/>
    <property type="match status" value="1"/>
</dbReference>
<evidence type="ECO:0000256" key="7">
    <source>
        <dbReference type="NCBIfam" id="TIGR02127"/>
    </source>
</evidence>
<keyword evidence="10" id="KW-1185">Reference proteome</keyword>
<keyword evidence="5" id="KW-0456">Lyase</keyword>
<sequence>MASFAERFADLSIHRSPLCLGLDPSPELLRHWDLADDPDGLRRFCGRVLEAADGLLAVIKPQTGFFERFGPAGMAELAAVTAQIRARGALCLIDAKRGDLAGTMAGYADAMLGVGSGFGGDALTVSPYLGLDALRPVFDRAAATGTGVFVVVRSSNPEGRALQAARHADGRTVAEALADGISAWNAARGPGIGPLGAVVGATIDPAAASLVDRLPQSLILAPGIGPQGATMADVAARFPAARGRVLPLVSRAVLREGPSPAALRDAIRRYQEEAWALWR</sequence>
<dbReference type="GO" id="GO:0006207">
    <property type="term" value="P:'de novo' pyrimidine nucleobase biosynthetic process"/>
    <property type="evidence" value="ECO:0007669"/>
    <property type="project" value="InterPro"/>
</dbReference>
<comment type="similarity">
    <text evidence="2">Belongs to the OMP decarboxylase family. Type 2 subfamily.</text>
</comment>
<name>A0A211ZNB6_9PROT</name>
<proteinExistence type="inferred from homology"/>
<keyword evidence="4" id="KW-0665">Pyrimidine biosynthesis</keyword>
<protein>
    <recommendedName>
        <fullName evidence="7">Orotidine-5'-phosphate decarboxylase</fullName>
        <ecNumber evidence="7">4.1.1.23</ecNumber>
    </recommendedName>
</protein>
<comment type="catalytic activity">
    <reaction evidence="6">
        <text>orotidine 5'-phosphate + H(+) = UMP + CO2</text>
        <dbReference type="Rhea" id="RHEA:11596"/>
        <dbReference type="ChEBI" id="CHEBI:15378"/>
        <dbReference type="ChEBI" id="CHEBI:16526"/>
        <dbReference type="ChEBI" id="CHEBI:57538"/>
        <dbReference type="ChEBI" id="CHEBI:57865"/>
        <dbReference type="EC" id="4.1.1.23"/>
    </reaction>
</comment>
<evidence type="ECO:0000256" key="5">
    <source>
        <dbReference type="ARBA" id="ARBA00023239"/>
    </source>
</evidence>
<keyword evidence="3" id="KW-0210">Decarboxylase</keyword>
<dbReference type="PANTHER" id="PTHR43375:SF1">
    <property type="entry name" value="OROTIDINE 5'-PHOSPHATE DECARBOXYLASE"/>
    <property type="match status" value="1"/>
</dbReference>
<gene>
    <name evidence="9" type="ORF">BWR60_12610</name>
</gene>